<name>A0AAE8YR25_9CAUD</name>
<organism evidence="1 2">
    <name type="scientific">Bacillus phage vB_BanS_MrDarsey</name>
    <dbReference type="NCBI Taxonomy" id="2894787"/>
    <lineage>
        <taxon>Viruses</taxon>
        <taxon>Duplodnaviria</taxon>
        <taxon>Heunggongvirae</taxon>
        <taxon>Uroviricota</taxon>
        <taxon>Caudoviricetes</taxon>
        <taxon>Joanripponvirinae</taxon>
        <taxon>Tsamsavirus</taxon>
        <taxon>Tsamsavirus mrdarsey</taxon>
    </lineage>
</organism>
<keyword evidence="2" id="KW-1185">Reference proteome</keyword>
<dbReference type="Proteomes" id="UP000827753">
    <property type="component" value="Segment"/>
</dbReference>
<evidence type="ECO:0000313" key="1">
    <source>
        <dbReference type="EMBL" id="UGO47909.1"/>
    </source>
</evidence>
<gene>
    <name evidence="1" type="ORF">MRDARSEY_77</name>
</gene>
<evidence type="ECO:0000313" key="2">
    <source>
        <dbReference type="Proteomes" id="UP000827753"/>
    </source>
</evidence>
<dbReference type="EMBL" id="OK499987">
    <property type="protein sequence ID" value="UGO47909.1"/>
    <property type="molecule type" value="Genomic_DNA"/>
</dbReference>
<sequence length="182" mass="21822">MMKEMTLTNVEISETAFQVDYKENLATAFKMMEEIEMSLDKDIHNELHQALSKVDRGISDVEHFIEFLNFNASQGYMFSKMIQELTRARRKIKERIDERNRLMSFIHTYRKMFKQPLKQQLGQQEYRQTALESQKYQIRELSHLQPYFKVIEEQKAKMKAQKEEEAYLAYQQDVEYVSLAQA</sequence>
<proteinExistence type="predicted"/>
<reference evidence="1 2" key="1">
    <citation type="submission" date="2021-10" db="EMBL/GenBank/DDBJ databases">
        <authorList>
            <person name="Lavering E.D."/>
            <person name="James R."/>
            <person name="Fairholm J.D."/>
            <person name="Ogilvie B.H."/>
            <person name="Thurgood T.L."/>
            <person name="Robison R.A."/>
            <person name="Grose J.H."/>
        </authorList>
    </citation>
    <scope>NUCLEOTIDE SEQUENCE [LARGE SCALE GENOMIC DNA]</scope>
</reference>
<protein>
    <submittedName>
        <fullName evidence="1">Uncharacterized protein</fullName>
    </submittedName>
</protein>
<accession>A0AAE8YR25</accession>